<dbReference type="EMBL" id="LATX01002272">
    <property type="protein sequence ID" value="KTB32003.1"/>
    <property type="molecule type" value="Genomic_DNA"/>
</dbReference>
<evidence type="ECO:0008006" key="7">
    <source>
        <dbReference type="Google" id="ProtNLM"/>
    </source>
</evidence>
<feature type="region of interest" description="Disordered" evidence="2">
    <location>
        <begin position="198"/>
        <end position="299"/>
    </location>
</feature>
<dbReference type="Pfam" id="PF14075">
    <property type="entry name" value="UBN_AB"/>
    <property type="match status" value="1"/>
</dbReference>
<dbReference type="InterPro" id="IPR026947">
    <property type="entry name" value="UBN_middle_dom"/>
</dbReference>
<reference evidence="5 6" key="1">
    <citation type="submission" date="2015-12" db="EMBL/GenBank/DDBJ databases">
        <title>Draft genome sequence of Moniliophthora roreri, the causal agent of frosty pod rot of cacao.</title>
        <authorList>
            <person name="Aime M.C."/>
            <person name="Diaz-Valderrama J.R."/>
            <person name="Kijpornyongpan T."/>
            <person name="Phillips-Mora W."/>
        </authorList>
    </citation>
    <scope>NUCLEOTIDE SEQUENCE [LARGE SCALE GENOMIC DNA]</scope>
    <source>
        <strain evidence="5 6">MCA 2952</strain>
    </source>
</reference>
<evidence type="ECO:0000256" key="1">
    <source>
        <dbReference type="ARBA" id="ARBA00022553"/>
    </source>
</evidence>
<proteinExistence type="predicted"/>
<dbReference type="eggNOG" id="ENOG502S587">
    <property type="taxonomic scope" value="Eukaryota"/>
</dbReference>
<evidence type="ECO:0000313" key="5">
    <source>
        <dbReference type="EMBL" id="KTB32003.1"/>
    </source>
</evidence>
<dbReference type="InterPro" id="IPR014840">
    <property type="entry name" value="HRD"/>
</dbReference>
<gene>
    <name evidence="5" type="ORF">WG66_15432</name>
</gene>
<feature type="domain" description="Ubinuclein middle" evidence="4">
    <location>
        <begin position="379"/>
        <end position="637"/>
    </location>
</feature>
<evidence type="ECO:0000313" key="6">
    <source>
        <dbReference type="Proteomes" id="UP000054988"/>
    </source>
</evidence>
<feature type="compositionally biased region" description="Polar residues" evidence="2">
    <location>
        <begin position="1"/>
        <end position="12"/>
    </location>
</feature>
<keyword evidence="1" id="KW-0597">Phosphoprotein</keyword>
<feature type="compositionally biased region" description="Polar residues" evidence="2">
    <location>
        <begin position="233"/>
        <end position="242"/>
    </location>
</feature>
<sequence length="657" mass="71592">MDESNSAVLGQQSPPVDVDSVPKPPPSPSPAAADAPPAPLPDVPHDDQKPRSSLPPPTQASSSKPHSTVKPKSKAANAAPPKSPSPPPPPPPTLTTVRLQIKLSGPENYQVDIAALARETGQRPPTPVQKRADTSESEEEDDAKNADETANAKPKSKKKKKNTASEYYDVSDPFIDDSELALDERTYFAQTKQQGFYVSSGEVALMKDHSKTPVKKPKSRRPPLTVQPPPNGNPNATSASTNGKREGTKDSPIALISDSETETGSKKHTKSKAEHHSNGQDPYPFFSGPTLGQSLAGGVFGPSAGVTRRLSLHDPPVPYPNSGGGQYYDSDTGYREPSASAPPGSGQDGPENAKVGEKRKRYTTVVEGGKKRKVVDITSFHPDLQRSFEVLKDAIVAENWETKGKFPPSIKPLLSQIAIQAIKLDEYDEHFFNLMPILFPYNKFTMSKLIKRTVFADHTALLVERQDNLLKELKRLADEGFAKAEEEWEKNCQAWDKRQKKAKAEAQALAVLNGGTGDESASNAPTRHPSAEDGMDVDNEHHDPNGNHSTETPGAGKEGGSKEAQPPGKKFRLTETMKAIVWELVLLSNECCRLENEKNTLEGSVMQVSEQGLRKVLYQKMLACFPPGWMSTGQISRDVSAMKKKLEKELEQEQEES</sequence>
<organism evidence="5 6">
    <name type="scientific">Moniliophthora roreri</name>
    <name type="common">Frosty pod rot fungus</name>
    <name type="synonym">Monilia roreri</name>
    <dbReference type="NCBI Taxonomy" id="221103"/>
    <lineage>
        <taxon>Eukaryota</taxon>
        <taxon>Fungi</taxon>
        <taxon>Dikarya</taxon>
        <taxon>Basidiomycota</taxon>
        <taxon>Agaricomycotina</taxon>
        <taxon>Agaricomycetes</taxon>
        <taxon>Agaricomycetidae</taxon>
        <taxon>Agaricales</taxon>
        <taxon>Marasmiineae</taxon>
        <taxon>Marasmiaceae</taxon>
        <taxon>Moniliophthora</taxon>
    </lineage>
</organism>
<dbReference type="Pfam" id="PF08729">
    <property type="entry name" value="HUN"/>
    <property type="match status" value="1"/>
</dbReference>
<feature type="domain" description="Hpc2-related" evidence="3">
    <location>
        <begin position="155"/>
        <end position="203"/>
    </location>
</feature>
<dbReference type="Proteomes" id="UP000054988">
    <property type="component" value="Unassembled WGS sequence"/>
</dbReference>
<feature type="compositionally biased region" description="Pro residues" evidence="2">
    <location>
        <begin position="81"/>
        <end position="93"/>
    </location>
</feature>
<evidence type="ECO:0000256" key="2">
    <source>
        <dbReference type="SAM" id="MobiDB-lite"/>
    </source>
</evidence>
<evidence type="ECO:0000259" key="3">
    <source>
        <dbReference type="Pfam" id="PF08729"/>
    </source>
</evidence>
<feature type="region of interest" description="Disordered" evidence="2">
    <location>
        <begin position="513"/>
        <end position="569"/>
    </location>
</feature>
<feature type="compositionally biased region" description="Basic residues" evidence="2">
    <location>
        <begin position="212"/>
        <end position="221"/>
    </location>
</feature>
<protein>
    <recommendedName>
        <fullName evidence="7">Ubinuclein middle domain-containing protein</fullName>
    </recommendedName>
</protein>
<feature type="region of interest" description="Disordered" evidence="2">
    <location>
        <begin position="311"/>
        <end position="363"/>
    </location>
</feature>
<feature type="region of interest" description="Disordered" evidence="2">
    <location>
        <begin position="1"/>
        <end position="175"/>
    </location>
</feature>
<evidence type="ECO:0000259" key="4">
    <source>
        <dbReference type="Pfam" id="PF14075"/>
    </source>
</evidence>
<comment type="caution">
    <text evidence="5">The sequence shown here is derived from an EMBL/GenBank/DDBJ whole genome shotgun (WGS) entry which is preliminary data.</text>
</comment>
<accession>A0A0W0F6N1</accession>
<dbReference type="AlphaFoldDB" id="A0A0W0F6N1"/>
<name>A0A0W0F6N1_MONRR</name>